<name>M9RAS5_9RHOB</name>
<dbReference type="AlphaFoldDB" id="M9RAS5"/>
<reference evidence="1 2" key="1">
    <citation type="journal article" date="2013" name="PLoS ONE">
        <title>Poles Apart: Arctic and Antarctic Octadecabacter strains Share High Genome Plasticity and a New Type of Xanthorhodopsin.</title>
        <authorList>
            <person name="Vollmers J."/>
            <person name="Voget S."/>
            <person name="Dietrich S."/>
            <person name="Gollnow K."/>
            <person name="Smits M."/>
            <person name="Meyer K."/>
            <person name="Brinkhoff T."/>
            <person name="Simon M."/>
            <person name="Daniel R."/>
        </authorList>
    </citation>
    <scope>NUCLEOTIDE SEQUENCE [LARGE SCALE GENOMIC DNA]</scope>
    <source>
        <strain evidence="1 2">307</strain>
    </source>
</reference>
<evidence type="ECO:0000313" key="2">
    <source>
        <dbReference type="Proteomes" id="UP000005307"/>
    </source>
</evidence>
<dbReference type="KEGG" id="oat:OAN307_c11680"/>
<protein>
    <submittedName>
        <fullName evidence="1">Uncharacterized protein</fullName>
    </submittedName>
</protein>
<gene>
    <name evidence="1" type="ORF">OAN307_c11680</name>
</gene>
<dbReference type="Proteomes" id="UP000005307">
    <property type="component" value="Chromosome"/>
</dbReference>
<keyword evidence="2" id="KW-1185">Reference proteome</keyword>
<dbReference type="EMBL" id="CP003740">
    <property type="protein sequence ID" value="AGI66870.1"/>
    <property type="molecule type" value="Genomic_DNA"/>
</dbReference>
<organism evidence="1 2">
    <name type="scientific">Octadecabacter antarcticus 307</name>
    <dbReference type="NCBI Taxonomy" id="391626"/>
    <lineage>
        <taxon>Bacteria</taxon>
        <taxon>Pseudomonadati</taxon>
        <taxon>Pseudomonadota</taxon>
        <taxon>Alphaproteobacteria</taxon>
        <taxon>Rhodobacterales</taxon>
        <taxon>Roseobacteraceae</taxon>
        <taxon>Octadecabacter</taxon>
    </lineage>
</organism>
<accession>M9RAS5</accession>
<proteinExistence type="predicted"/>
<sequence length="112" mass="11855">MPSLLVLLLAVAATLTFSFFGFLVSRLFAPVPLDMGWLLMAAPDGVMPDGSIFVIDAQRRAGLPDGVFASGRCGLWAAGLRISGREGACMGRVGFGGVFGKGYDWERRGARS</sequence>
<dbReference type="STRING" id="391626.OAN307_c11680"/>
<dbReference type="HOGENOM" id="CLU_2143296_0_0_5"/>
<evidence type="ECO:0000313" key="1">
    <source>
        <dbReference type="EMBL" id="AGI66870.1"/>
    </source>
</evidence>